<reference evidence="4 5" key="1">
    <citation type="submission" date="2016-10" db="EMBL/GenBank/DDBJ databases">
        <authorList>
            <person name="de Groot N.N."/>
        </authorList>
    </citation>
    <scope>NUCLEOTIDE SEQUENCE [LARGE SCALE GENOMIC DNA]</scope>
    <source>
        <strain evidence="4 5">DSM 22788</strain>
    </source>
</reference>
<dbReference type="PANTHER" id="PTHR35936:SF17">
    <property type="entry name" value="ARGININE-BINDING EXTRACELLULAR PROTEIN ARTP"/>
    <property type="match status" value="1"/>
</dbReference>
<dbReference type="EMBL" id="FNKB01000001">
    <property type="protein sequence ID" value="SDQ09610.1"/>
    <property type="molecule type" value="Genomic_DNA"/>
</dbReference>
<evidence type="ECO:0000313" key="4">
    <source>
        <dbReference type="EMBL" id="SDQ09610.1"/>
    </source>
</evidence>
<feature type="chain" id="PRO_5010165329" evidence="2">
    <location>
        <begin position="38"/>
        <end position="349"/>
    </location>
</feature>
<sequence length="349" mass="36223">MTHAPSATPESGARSPRRRLAALGLLAASALALTACSAVISDDERSGSGAAPEGAGPATAEAAFDLTTANLDTRPHIEAIPEAVEALEASGFEPVQPGRLTVAILGAGAPPTSFFAEDDAQTIIGSDADFASLISEGLGLEYAPENVAWADWPLGVESGKYDLALINIGVTEERKELFDFATYRDAVMAFSVAAGSEISEIAEPADVSGLRVIVGSGTNQEQYLLDWFAQNDAAGIDAGEPVYYDDSAAGLLALTSGRADASIEPYALAAFREQTLGETRIVGKFNSAYPVDGQIGAVTAKGNGLVEPVQLVIASLMENGQYDAVLERWGQTEEAVPESLINPPGLPKP</sequence>
<evidence type="ECO:0000256" key="2">
    <source>
        <dbReference type="SAM" id="SignalP"/>
    </source>
</evidence>
<protein>
    <submittedName>
        <fullName evidence="4">Amino acid ABC transporter substrate-binding protein, PAAT family</fullName>
    </submittedName>
</protein>
<dbReference type="RefSeq" id="WP_010157855.1">
    <property type="nucleotide sequence ID" value="NZ_FNKB01000001.1"/>
</dbReference>
<evidence type="ECO:0000259" key="3">
    <source>
        <dbReference type="SMART" id="SM00062"/>
    </source>
</evidence>
<name>A0A1H0Y3C8_9MICO</name>
<keyword evidence="1 2" id="KW-0732">Signal</keyword>
<dbReference type="Pfam" id="PF00497">
    <property type="entry name" value="SBP_bac_3"/>
    <property type="match status" value="1"/>
</dbReference>
<dbReference type="STRING" id="1079994.SAMN04488565_0477"/>
<dbReference type="Gene3D" id="3.40.190.10">
    <property type="entry name" value="Periplasmic binding protein-like II"/>
    <property type="match status" value="2"/>
</dbReference>
<gene>
    <name evidence="4" type="ORF">SAMN04488565_0477</name>
</gene>
<dbReference type="AlphaFoldDB" id="A0A1H0Y3C8"/>
<dbReference type="PANTHER" id="PTHR35936">
    <property type="entry name" value="MEMBRANE-BOUND LYTIC MUREIN TRANSGLYCOSYLASE F"/>
    <property type="match status" value="1"/>
</dbReference>
<dbReference type="SMART" id="SM00062">
    <property type="entry name" value="PBPb"/>
    <property type="match status" value="1"/>
</dbReference>
<accession>A0A1H0Y3C8</accession>
<evidence type="ECO:0000313" key="5">
    <source>
        <dbReference type="Proteomes" id="UP000182690"/>
    </source>
</evidence>
<dbReference type="OrthoDB" id="4633994at2"/>
<proteinExistence type="predicted"/>
<feature type="domain" description="Solute-binding protein family 3/N-terminal" evidence="3">
    <location>
        <begin position="99"/>
        <end position="333"/>
    </location>
</feature>
<evidence type="ECO:0000256" key="1">
    <source>
        <dbReference type="ARBA" id="ARBA00022729"/>
    </source>
</evidence>
<dbReference type="Proteomes" id="UP000182690">
    <property type="component" value="Unassembled WGS sequence"/>
</dbReference>
<organism evidence="4 5">
    <name type="scientific">Leucobacter chromiiresistens</name>
    <dbReference type="NCBI Taxonomy" id="1079994"/>
    <lineage>
        <taxon>Bacteria</taxon>
        <taxon>Bacillati</taxon>
        <taxon>Actinomycetota</taxon>
        <taxon>Actinomycetes</taxon>
        <taxon>Micrococcales</taxon>
        <taxon>Microbacteriaceae</taxon>
        <taxon>Leucobacter</taxon>
    </lineage>
</organism>
<dbReference type="SUPFAM" id="SSF53850">
    <property type="entry name" value="Periplasmic binding protein-like II"/>
    <property type="match status" value="1"/>
</dbReference>
<feature type="signal peptide" evidence="2">
    <location>
        <begin position="1"/>
        <end position="37"/>
    </location>
</feature>
<dbReference type="InterPro" id="IPR001638">
    <property type="entry name" value="Solute-binding_3/MltF_N"/>
</dbReference>
<dbReference type="eggNOG" id="COG0834">
    <property type="taxonomic scope" value="Bacteria"/>
</dbReference>